<evidence type="ECO:0000256" key="2">
    <source>
        <dbReference type="ARBA" id="ARBA00012438"/>
    </source>
</evidence>
<proteinExistence type="predicted"/>
<name>A0ABM8YPW5_9BACI</name>
<protein>
    <recommendedName>
        <fullName evidence="2">histidine kinase</fullName>
        <ecNumber evidence="2">2.7.13.3</ecNumber>
    </recommendedName>
</protein>
<dbReference type="InterPro" id="IPR036097">
    <property type="entry name" value="HisK_dim/P_sf"/>
</dbReference>
<evidence type="ECO:0000256" key="4">
    <source>
        <dbReference type="ARBA" id="ARBA00022679"/>
    </source>
</evidence>
<comment type="caution">
    <text evidence="11">The sequence shown here is derived from an EMBL/GenBank/DDBJ whole genome shotgun (WGS) entry which is preliminary data.</text>
</comment>
<dbReference type="EMBL" id="CAKJTJ010000013">
    <property type="protein sequence ID" value="CAG9621808.1"/>
    <property type="molecule type" value="Genomic_DNA"/>
</dbReference>
<dbReference type="SUPFAM" id="SSF55874">
    <property type="entry name" value="ATPase domain of HSP90 chaperone/DNA topoisomerase II/histidine kinase"/>
    <property type="match status" value="1"/>
</dbReference>
<keyword evidence="5" id="KW-0547">Nucleotide-binding</keyword>
<dbReference type="SMART" id="SM00387">
    <property type="entry name" value="HATPase_c"/>
    <property type="match status" value="1"/>
</dbReference>
<keyword evidence="12" id="KW-1185">Reference proteome</keyword>
<organism evidence="11 12">
    <name type="scientific">Sutcliffiella rhizosphaerae</name>
    <dbReference type="NCBI Taxonomy" id="2880967"/>
    <lineage>
        <taxon>Bacteria</taxon>
        <taxon>Bacillati</taxon>
        <taxon>Bacillota</taxon>
        <taxon>Bacilli</taxon>
        <taxon>Bacillales</taxon>
        <taxon>Bacillaceae</taxon>
        <taxon>Sutcliffiella</taxon>
    </lineage>
</organism>
<dbReference type="InterPro" id="IPR004358">
    <property type="entry name" value="Sig_transdc_His_kin-like_C"/>
</dbReference>
<evidence type="ECO:0000256" key="3">
    <source>
        <dbReference type="ARBA" id="ARBA00022553"/>
    </source>
</evidence>
<dbReference type="PRINTS" id="PR00344">
    <property type="entry name" value="BCTRLSENSOR"/>
</dbReference>
<keyword evidence="6" id="KW-0418">Kinase</keyword>
<keyword evidence="9" id="KW-1133">Transmembrane helix</keyword>
<sequence>MFEDIKFVLYHVLIILFPILFYYQFLNKKADGKDTEVNFRFLVTLLVMLYCTMSFPIEVTEGTFYDQKLIPVILAFLYGGWLSGYVVVVTMFLYLFFYSSNLFLYTIVNYLVVGVLLGIAKGIYSAIPVRKKIVIISSIFLIVTVTRLIRQSFIGGHSDMLVTLIVSSITWVSLCTAILIIENLKTQTILQYEVQRAEKLKVVSELAASVAHEVRNPMTATRGFLQLMKEDENLNAAQRRFMDISIEELDRAQVIIQDYLSLAKPNKQGISIINLSQQVENVIQLMSSYTSIKNIKIYTSVEQDLYIKANKDEIKQVLINLIKNGVEAVENGGNIAIYLTSKEDDVLIEIVDDGIGMSSEQLERLGTPFYSTKDKGTGIGLTITYQIIELLQGKIDVKSENGKGTTFFIKLPKQKELNI</sequence>
<dbReference type="CDD" id="cd00075">
    <property type="entry name" value="HATPase"/>
    <property type="match status" value="1"/>
</dbReference>
<dbReference type="Proteomes" id="UP000789833">
    <property type="component" value="Unassembled WGS sequence"/>
</dbReference>
<feature type="transmembrane region" description="Helical" evidence="9">
    <location>
        <begin position="132"/>
        <end position="149"/>
    </location>
</feature>
<evidence type="ECO:0000256" key="1">
    <source>
        <dbReference type="ARBA" id="ARBA00000085"/>
    </source>
</evidence>
<keyword evidence="8" id="KW-0902">Two-component regulatory system</keyword>
<reference evidence="11 12" key="1">
    <citation type="submission" date="2021-10" db="EMBL/GenBank/DDBJ databases">
        <authorList>
            <person name="Criscuolo A."/>
        </authorList>
    </citation>
    <scope>NUCLEOTIDE SEQUENCE [LARGE SCALE GENOMIC DNA]</scope>
    <source>
        <strain evidence="12">CIP 111883</strain>
    </source>
</reference>
<dbReference type="PROSITE" id="PS50109">
    <property type="entry name" value="HIS_KIN"/>
    <property type="match status" value="1"/>
</dbReference>
<evidence type="ECO:0000256" key="7">
    <source>
        <dbReference type="ARBA" id="ARBA00022840"/>
    </source>
</evidence>
<keyword evidence="4 11" id="KW-0808">Transferase</keyword>
<evidence type="ECO:0000313" key="12">
    <source>
        <dbReference type="Proteomes" id="UP000789833"/>
    </source>
</evidence>
<evidence type="ECO:0000259" key="10">
    <source>
        <dbReference type="PROSITE" id="PS50109"/>
    </source>
</evidence>
<feature type="transmembrane region" description="Helical" evidence="9">
    <location>
        <begin position="161"/>
        <end position="181"/>
    </location>
</feature>
<dbReference type="PANTHER" id="PTHR43065">
    <property type="entry name" value="SENSOR HISTIDINE KINASE"/>
    <property type="match status" value="1"/>
</dbReference>
<evidence type="ECO:0000313" key="11">
    <source>
        <dbReference type="EMBL" id="CAG9621808.1"/>
    </source>
</evidence>
<keyword evidence="9" id="KW-0472">Membrane</keyword>
<dbReference type="Gene3D" id="1.10.287.130">
    <property type="match status" value="1"/>
</dbReference>
<dbReference type="Pfam" id="PF00512">
    <property type="entry name" value="HisKA"/>
    <property type="match status" value="1"/>
</dbReference>
<dbReference type="InterPro" id="IPR036890">
    <property type="entry name" value="HATPase_C_sf"/>
</dbReference>
<keyword evidence="3" id="KW-0597">Phosphoprotein</keyword>
<feature type="transmembrane region" description="Helical" evidence="9">
    <location>
        <begin position="69"/>
        <end position="96"/>
    </location>
</feature>
<dbReference type="EC" id="2.7.13.3" evidence="2"/>
<evidence type="ECO:0000256" key="5">
    <source>
        <dbReference type="ARBA" id="ARBA00022741"/>
    </source>
</evidence>
<dbReference type="PANTHER" id="PTHR43065:SF46">
    <property type="entry name" value="C4-DICARBOXYLATE TRANSPORT SENSOR PROTEIN DCTB"/>
    <property type="match status" value="1"/>
</dbReference>
<feature type="transmembrane region" description="Helical" evidence="9">
    <location>
        <begin position="7"/>
        <end position="25"/>
    </location>
</feature>
<evidence type="ECO:0000256" key="8">
    <source>
        <dbReference type="ARBA" id="ARBA00023012"/>
    </source>
</evidence>
<dbReference type="InterPro" id="IPR003594">
    <property type="entry name" value="HATPase_dom"/>
</dbReference>
<feature type="transmembrane region" description="Helical" evidence="9">
    <location>
        <begin position="102"/>
        <end position="120"/>
    </location>
</feature>
<evidence type="ECO:0000256" key="6">
    <source>
        <dbReference type="ARBA" id="ARBA00022777"/>
    </source>
</evidence>
<feature type="transmembrane region" description="Helical" evidence="9">
    <location>
        <begin position="37"/>
        <end position="57"/>
    </location>
</feature>
<comment type="catalytic activity">
    <reaction evidence="1">
        <text>ATP + protein L-histidine = ADP + protein N-phospho-L-histidine.</text>
        <dbReference type="EC" id="2.7.13.3"/>
    </reaction>
</comment>
<dbReference type="Gene3D" id="3.30.565.10">
    <property type="entry name" value="Histidine kinase-like ATPase, C-terminal domain"/>
    <property type="match status" value="1"/>
</dbReference>
<dbReference type="Pfam" id="PF02518">
    <property type="entry name" value="HATPase_c"/>
    <property type="match status" value="1"/>
</dbReference>
<dbReference type="GO" id="GO:0016740">
    <property type="term" value="F:transferase activity"/>
    <property type="evidence" value="ECO:0007669"/>
    <property type="project" value="UniProtKB-KW"/>
</dbReference>
<dbReference type="SUPFAM" id="SSF47384">
    <property type="entry name" value="Homodimeric domain of signal transducing histidine kinase"/>
    <property type="match status" value="1"/>
</dbReference>
<dbReference type="RefSeq" id="WP_230501720.1">
    <property type="nucleotide sequence ID" value="NZ_CAKJTJ010000013.1"/>
</dbReference>
<evidence type="ECO:0000256" key="9">
    <source>
        <dbReference type="SAM" id="Phobius"/>
    </source>
</evidence>
<keyword evidence="9" id="KW-0812">Transmembrane</keyword>
<dbReference type="SMART" id="SM00388">
    <property type="entry name" value="HisKA"/>
    <property type="match status" value="1"/>
</dbReference>
<accession>A0ABM8YPW5</accession>
<dbReference type="InterPro" id="IPR005467">
    <property type="entry name" value="His_kinase_dom"/>
</dbReference>
<dbReference type="CDD" id="cd00082">
    <property type="entry name" value="HisKA"/>
    <property type="match status" value="1"/>
</dbReference>
<feature type="domain" description="Histidine kinase" evidence="10">
    <location>
        <begin position="209"/>
        <end position="415"/>
    </location>
</feature>
<dbReference type="InterPro" id="IPR003661">
    <property type="entry name" value="HisK_dim/P_dom"/>
</dbReference>
<keyword evidence="7" id="KW-0067">ATP-binding</keyword>
<gene>
    <name evidence="11" type="primary">sasA_11</name>
    <name evidence="11" type="ORF">BACCIP111883_02581</name>
</gene>